<dbReference type="HOGENOM" id="CLU_1079473_0_0_1"/>
<protein>
    <recommendedName>
        <fullName evidence="3">Chromo domain-containing protein</fullName>
    </recommendedName>
</protein>
<keyword evidence="2" id="KW-1185">Reference proteome</keyword>
<dbReference type="Proteomes" id="UP000011713">
    <property type="component" value="Unassembled WGS sequence"/>
</dbReference>
<dbReference type="OMA" id="HNEATRP"/>
<dbReference type="InParanoid" id="M4C5E6"/>
<proteinExistence type="predicted"/>
<organism evidence="1 2">
    <name type="scientific">Hyaloperonospora arabidopsidis (strain Emoy2)</name>
    <name type="common">Downy mildew agent</name>
    <name type="synonym">Peronospora arabidopsidis</name>
    <dbReference type="NCBI Taxonomy" id="559515"/>
    <lineage>
        <taxon>Eukaryota</taxon>
        <taxon>Sar</taxon>
        <taxon>Stramenopiles</taxon>
        <taxon>Oomycota</taxon>
        <taxon>Peronosporomycetes</taxon>
        <taxon>Peronosporales</taxon>
        <taxon>Peronosporaceae</taxon>
        <taxon>Hyaloperonospora</taxon>
    </lineage>
</organism>
<dbReference type="VEuPathDB" id="FungiDB:HpaG814321"/>
<reference evidence="2" key="1">
    <citation type="journal article" date="2010" name="Science">
        <title>Signatures of adaptation to obligate biotrophy in the Hyaloperonospora arabidopsidis genome.</title>
        <authorList>
            <person name="Baxter L."/>
            <person name="Tripathy S."/>
            <person name="Ishaque N."/>
            <person name="Boot N."/>
            <person name="Cabral A."/>
            <person name="Kemen E."/>
            <person name="Thines M."/>
            <person name="Ah-Fong A."/>
            <person name="Anderson R."/>
            <person name="Badejoko W."/>
            <person name="Bittner-Eddy P."/>
            <person name="Boore J.L."/>
            <person name="Chibucos M.C."/>
            <person name="Coates M."/>
            <person name="Dehal P."/>
            <person name="Delehaunty K."/>
            <person name="Dong S."/>
            <person name="Downton P."/>
            <person name="Dumas B."/>
            <person name="Fabro G."/>
            <person name="Fronick C."/>
            <person name="Fuerstenberg S.I."/>
            <person name="Fulton L."/>
            <person name="Gaulin E."/>
            <person name="Govers F."/>
            <person name="Hughes L."/>
            <person name="Humphray S."/>
            <person name="Jiang R.H."/>
            <person name="Judelson H."/>
            <person name="Kamoun S."/>
            <person name="Kyung K."/>
            <person name="Meijer H."/>
            <person name="Minx P."/>
            <person name="Morris P."/>
            <person name="Nelson J."/>
            <person name="Phuntumart V."/>
            <person name="Qutob D."/>
            <person name="Rehmany A."/>
            <person name="Rougon-Cardoso A."/>
            <person name="Ryden P."/>
            <person name="Torto-Alalibo T."/>
            <person name="Studholme D."/>
            <person name="Wang Y."/>
            <person name="Win J."/>
            <person name="Wood J."/>
            <person name="Clifton S.W."/>
            <person name="Rogers J."/>
            <person name="Van den Ackerveken G."/>
            <person name="Jones J.D."/>
            <person name="McDowell J.M."/>
            <person name="Beynon J."/>
            <person name="Tyler B.M."/>
        </authorList>
    </citation>
    <scope>NUCLEOTIDE SEQUENCE [LARGE SCALE GENOMIC DNA]</scope>
    <source>
        <strain evidence="2">Emoy2</strain>
    </source>
</reference>
<reference evidence="1" key="2">
    <citation type="submission" date="2015-06" db="UniProtKB">
        <authorList>
            <consortium name="EnsemblProtists"/>
        </authorList>
    </citation>
    <scope>IDENTIFICATION</scope>
    <source>
        <strain evidence="1">Emoy2</strain>
    </source>
</reference>
<evidence type="ECO:0000313" key="2">
    <source>
        <dbReference type="Proteomes" id="UP000011713"/>
    </source>
</evidence>
<evidence type="ECO:0000313" key="1">
    <source>
        <dbReference type="EnsemblProtists" id="HpaP814321"/>
    </source>
</evidence>
<dbReference type="EMBL" id="ABWE02003882">
    <property type="status" value="NOT_ANNOTATED_CDS"/>
    <property type="molecule type" value="Genomic_DNA"/>
</dbReference>
<dbReference type="EnsemblProtists" id="HpaT814321">
    <property type="protein sequence ID" value="HpaP814321"/>
    <property type="gene ID" value="HpaG814321"/>
</dbReference>
<sequence length="258" mass="30238">MAKASASRTAQTVAEEYEECVFHRFRASDAIRHDREPGFMLDFFRAFNRMTLTRSIKFYVAEVGQRDWDEYADRLTFEINTAQNRIHPATLPIVNVRRQESELRRWRYRIQSQYQQSRERVNKKLREASQMRVQLQNEGVVDHKIRAGTQETMPHGWRPGERNTGCFRLYTYPSLSGSGNSSVRELEEGEYEVDENLESHTGKKTRYGRQQREFLVRWKGVTKTRAVFRKSTGKFMFIMGGTDLLRWTAIPLGGLGLL</sequence>
<accession>M4C5E6</accession>
<dbReference type="AlphaFoldDB" id="M4C5E6"/>
<name>M4C5E6_HYAAE</name>
<dbReference type="eggNOG" id="KOG0017">
    <property type="taxonomic scope" value="Eukaryota"/>
</dbReference>
<evidence type="ECO:0008006" key="3">
    <source>
        <dbReference type="Google" id="ProtNLM"/>
    </source>
</evidence>